<dbReference type="Proteomes" id="UP000007127">
    <property type="component" value="Plasmid"/>
</dbReference>
<gene>
    <name evidence="1" type="ORF">TH3_21833</name>
</gene>
<keyword evidence="1" id="KW-0614">Plasmid</keyword>
<accession>A0AB72UK49</accession>
<dbReference type="AlphaFoldDB" id="A0AB72UK49"/>
<geneLocation type="plasmid" evidence="2"/>
<name>A0AB72UK49_9PROT</name>
<organism evidence="1 2">
    <name type="scientific">Thalassospira xiamenensis M-5 = DSM 17429</name>
    <dbReference type="NCBI Taxonomy" id="1123366"/>
    <lineage>
        <taxon>Bacteria</taxon>
        <taxon>Pseudomonadati</taxon>
        <taxon>Pseudomonadota</taxon>
        <taxon>Alphaproteobacteria</taxon>
        <taxon>Rhodospirillales</taxon>
        <taxon>Thalassospiraceae</taxon>
        <taxon>Thalassospira</taxon>
    </lineage>
</organism>
<dbReference type="KEGG" id="txi:TH3_21833"/>
<evidence type="ECO:0000313" key="1">
    <source>
        <dbReference type="EMBL" id="AJD54439.1"/>
    </source>
</evidence>
<reference evidence="1 2" key="1">
    <citation type="journal article" date="2012" name="J. Bacteriol.">
        <title>Genome sequence of Thalassospira xiamenensis type strain M-5.</title>
        <authorList>
            <person name="Lai Q."/>
            <person name="Shao Z."/>
        </authorList>
    </citation>
    <scope>NUCLEOTIDE SEQUENCE [LARGE SCALE GENOMIC DNA]</scope>
    <source>
        <strain evidence="1 2">M-5</strain>
    </source>
</reference>
<dbReference type="EMBL" id="CP004389">
    <property type="protein sequence ID" value="AJD54439.1"/>
    <property type="molecule type" value="Genomic_DNA"/>
</dbReference>
<proteinExistence type="predicted"/>
<protein>
    <submittedName>
        <fullName evidence="1">Uncharacterized protein</fullName>
    </submittedName>
</protein>
<sequence length="178" mass="20037">MARYPERVIMNREFSAGRLIRVEYEVELPTDASREEVDAWIGFHLGTGHSGLTEDTPLALFEPEPFADHFLLTDTGMRGITKTVEVAGSPGQPIRTRYLYERHRIASPHATGRTQPKAGNVSPTGAKLITLGMFGDLTSPSTWRFRHAKHSDYRLICLGPFCIWIVEPVNMTGRRNNQ</sequence>
<evidence type="ECO:0000313" key="2">
    <source>
        <dbReference type="Proteomes" id="UP000007127"/>
    </source>
</evidence>